<accession>A0ACC3T3M2</accession>
<dbReference type="Proteomes" id="UP001433508">
    <property type="component" value="Unassembled WGS sequence"/>
</dbReference>
<reference evidence="2" key="1">
    <citation type="journal article" date="2024" name="Front. Bioeng. Biotechnol.">
        <title>Genome-scale model development and genomic sequencing of the oleaginous clade Lipomyces.</title>
        <authorList>
            <person name="Czajka J.J."/>
            <person name="Han Y."/>
            <person name="Kim J."/>
            <person name="Mondo S.J."/>
            <person name="Hofstad B.A."/>
            <person name="Robles A."/>
            <person name="Haridas S."/>
            <person name="Riley R."/>
            <person name="LaButti K."/>
            <person name="Pangilinan J."/>
            <person name="Andreopoulos W."/>
            <person name="Lipzen A."/>
            <person name="Yan J."/>
            <person name="Wang M."/>
            <person name="Ng V."/>
            <person name="Grigoriev I.V."/>
            <person name="Spatafora J.W."/>
            <person name="Magnuson J.K."/>
            <person name="Baker S.E."/>
            <person name="Pomraning K.R."/>
        </authorList>
    </citation>
    <scope>NUCLEOTIDE SEQUENCE [LARGE SCALE GENOMIC DNA]</scope>
    <source>
        <strain evidence="2">CBS 7786</strain>
    </source>
</reference>
<comment type="caution">
    <text evidence="1">The sequence shown here is derived from an EMBL/GenBank/DDBJ whole genome shotgun (WGS) entry which is preliminary data.</text>
</comment>
<evidence type="ECO:0000313" key="2">
    <source>
        <dbReference type="Proteomes" id="UP001433508"/>
    </source>
</evidence>
<protein>
    <submittedName>
        <fullName evidence="1">Uncharacterized protein</fullName>
    </submittedName>
</protein>
<proteinExistence type="predicted"/>
<gene>
    <name evidence="1" type="ORF">V1525DRAFT_111220</name>
</gene>
<keyword evidence="2" id="KW-1185">Reference proteome</keyword>
<name>A0ACC3T3M2_LIPKO</name>
<sequence>MYALNHYLILFLHLTPLSNAHQGFVVSFARARVKGLVLVARDADKLNETVSKVTSINPAIEVLPVAANIADEDGVATVFAQCGAKFGHADILVNNAGIINANGALPGDVKPADWWRNFEVNGKGTFLMMHALVNSLPTPETPVTIINITSGAAWSSPLPLLSGYAISKLVALQETAYFAACYKNVTAFAVHPGLVRTNMTHNTMMHMDAQSPELVGGLAVWLSHPHALFLNGRVVVNTWDVDELVARKEEILRGKNLTIGLFGTFGPEQFE</sequence>
<organism evidence="1 2">
    <name type="scientific">Lipomyces kononenkoae</name>
    <name type="common">Yeast</name>
    <dbReference type="NCBI Taxonomy" id="34357"/>
    <lineage>
        <taxon>Eukaryota</taxon>
        <taxon>Fungi</taxon>
        <taxon>Dikarya</taxon>
        <taxon>Ascomycota</taxon>
        <taxon>Saccharomycotina</taxon>
        <taxon>Lipomycetes</taxon>
        <taxon>Lipomycetales</taxon>
        <taxon>Lipomycetaceae</taxon>
        <taxon>Lipomyces</taxon>
    </lineage>
</organism>
<dbReference type="EMBL" id="MU971356">
    <property type="protein sequence ID" value="KAK9238487.1"/>
    <property type="molecule type" value="Genomic_DNA"/>
</dbReference>
<evidence type="ECO:0000313" key="1">
    <source>
        <dbReference type="EMBL" id="KAK9238487.1"/>
    </source>
</evidence>